<protein>
    <recommendedName>
        <fullName evidence="4">Fibronectin type-III domain-containing protein</fullName>
    </recommendedName>
</protein>
<gene>
    <name evidence="2" type="ORF">DENIS_0287</name>
</gene>
<accession>A0A401FQV1</accession>
<dbReference type="Proteomes" id="UP000288096">
    <property type="component" value="Unassembled WGS sequence"/>
</dbReference>
<evidence type="ECO:0000313" key="3">
    <source>
        <dbReference type="Proteomes" id="UP000288096"/>
    </source>
</evidence>
<reference evidence="3" key="1">
    <citation type="submission" date="2017-11" db="EMBL/GenBank/DDBJ databases">
        <authorList>
            <person name="Watanabe M."/>
            <person name="Kojima H."/>
        </authorList>
    </citation>
    <scope>NUCLEOTIDE SEQUENCE [LARGE SCALE GENOMIC DNA]</scope>
    <source>
        <strain evidence="3">Tokyo 01</strain>
    </source>
</reference>
<name>A0A401FQV1_9BACT</name>
<dbReference type="RefSeq" id="WP_124326870.1">
    <property type="nucleotide sequence ID" value="NZ_BEXT01000001.1"/>
</dbReference>
<dbReference type="SUPFAM" id="SSF49265">
    <property type="entry name" value="Fibronectin type III"/>
    <property type="match status" value="1"/>
</dbReference>
<dbReference type="PROSITE" id="PS00018">
    <property type="entry name" value="EF_HAND_1"/>
    <property type="match status" value="1"/>
</dbReference>
<feature type="signal peptide" evidence="1">
    <location>
        <begin position="1"/>
        <end position="26"/>
    </location>
</feature>
<keyword evidence="3" id="KW-1185">Reference proteome</keyword>
<evidence type="ECO:0008006" key="4">
    <source>
        <dbReference type="Google" id="ProtNLM"/>
    </source>
</evidence>
<keyword evidence="1" id="KW-0732">Signal</keyword>
<sequence length="590" mass="65451">MKNFCRLLPCLLIGMAVLCAGSQAEAVDDSAIEVTPSFTFTAPEEPVSFWAKTDEVVGMQIVIKEADGSIVEYSPADGVYNSNSGRYEWNDLEILEQNKYYEVSYLVEGNGGFEEISKRTLVSAIEIIPSFTLTDTASRKVVDFWAKATENVASMWLEIKKVDGSVVYSSADAEGEYDSNSERYQYDWAVNEAVFDADGTYIVRYHGEISDGASFVAGETTSVVKSTGSPCSPLNAFNLTAPAPDEDVRFPSVTLEWEPASSPECSDVTYTVMLARFDFDADVEELSAASDEVIFSDPVQNEDLEELQDTIWMLQNAEPGIYFWKVRAEDGNNESVETDPQMFQLRPIELIFPINMSYIRPSKTRLVWEDLGIENITYEISVSKCLSGSCTPFEGSSDSAHYLYEDVSASSYYRWSVQALNANGMAVAGSRKFIFFGDGEAPMSGELQIPIFPSNILDKNITVSFYDLDDEILADRKFWSDDTTGDINKYEDTLKIVLDGGLCGIPYNIKVTVNGYEDQILRNIVIPELDTEETEVISFTLEGDLDHSGTVTDSDLELGFDIFCGFTQAPDVLVTLEDLAKIAKIISEDT</sequence>
<organism evidence="2 3">
    <name type="scientific">Desulfonema ishimotonii</name>
    <dbReference type="NCBI Taxonomy" id="45657"/>
    <lineage>
        <taxon>Bacteria</taxon>
        <taxon>Pseudomonadati</taxon>
        <taxon>Thermodesulfobacteriota</taxon>
        <taxon>Desulfobacteria</taxon>
        <taxon>Desulfobacterales</taxon>
        <taxon>Desulfococcaceae</taxon>
        <taxon>Desulfonema</taxon>
    </lineage>
</organism>
<dbReference type="InterPro" id="IPR036116">
    <property type="entry name" value="FN3_sf"/>
</dbReference>
<dbReference type="AlphaFoldDB" id="A0A401FQV1"/>
<evidence type="ECO:0000313" key="2">
    <source>
        <dbReference type="EMBL" id="GBC59348.1"/>
    </source>
</evidence>
<feature type="chain" id="PRO_5019564271" description="Fibronectin type-III domain-containing protein" evidence="1">
    <location>
        <begin position="27"/>
        <end position="590"/>
    </location>
</feature>
<comment type="caution">
    <text evidence="2">The sequence shown here is derived from an EMBL/GenBank/DDBJ whole genome shotgun (WGS) entry which is preliminary data.</text>
</comment>
<dbReference type="Gene3D" id="2.60.40.10">
    <property type="entry name" value="Immunoglobulins"/>
    <property type="match status" value="1"/>
</dbReference>
<proteinExistence type="predicted"/>
<evidence type="ECO:0000256" key="1">
    <source>
        <dbReference type="SAM" id="SignalP"/>
    </source>
</evidence>
<dbReference type="InterPro" id="IPR013783">
    <property type="entry name" value="Ig-like_fold"/>
</dbReference>
<dbReference type="InterPro" id="IPR018247">
    <property type="entry name" value="EF_Hand_1_Ca_BS"/>
</dbReference>
<dbReference type="OrthoDB" id="211220at2"/>
<dbReference type="EMBL" id="BEXT01000001">
    <property type="protein sequence ID" value="GBC59348.1"/>
    <property type="molecule type" value="Genomic_DNA"/>
</dbReference>
<reference evidence="3" key="2">
    <citation type="submission" date="2019-01" db="EMBL/GenBank/DDBJ databases">
        <title>Genome sequence of Desulfonema ishimotonii strain Tokyo 01.</title>
        <authorList>
            <person name="Fukui M."/>
        </authorList>
    </citation>
    <scope>NUCLEOTIDE SEQUENCE [LARGE SCALE GENOMIC DNA]</scope>
    <source>
        <strain evidence="3">Tokyo 01</strain>
    </source>
</reference>